<sequence length="380" mass="38917">MNNNKQDSRPVIVSVAALGTAAILLFAIMPLVVGGMASRFALSDTQSGLVATAYFVIYALLALTSPTWVRRLNWRHAAFGAYAVLLVGIALAVLSASYEQAIVGMAVAGIGAGILFPISLTLASDTQNTDRTYALKLTAEQLVPASLLLLIPLLGLGAGLSSILLLAAATVVVCFLASLAMPASSSRADNAIAAASGHAVWGYLGLLALAINFAGFGGLWVFFERIAVEQGFAPDFTNLWLAVGLITSGLGPLAAAVLADRLGRVLPIVFGTLLALVAVGVLASGVDQFRYALVLFTLPLAYYFAVSYVMAVIAAADTSGKIAGLMAFSLAVGAATGPALFGMIKDAGGPVLMVMGACILLGGILIVVVAEAATEPENQE</sequence>
<evidence type="ECO:0000256" key="2">
    <source>
        <dbReference type="ARBA" id="ARBA00022475"/>
    </source>
</evidence>
<feature type="transmembrane region" description="Helical" evidence="6">
    <location>
        <begin position="49"/>
        <end position="69"/>
    </location>
</feature>
<feature type="transmembrane region" description="Helical" evidence="6">
    <location>
        <begin position="147"/>
        <end position="180"/>
    </location>
</feature>
<dbReference type="PANTHER" id="PTHR43124">
    <property type="entry name" value="PURINE EFFLUX PUMP PBUE"/>
    <property type="match status" value="1"/>
</dbReference>
<feature type="transmembrane region" description="Helical" evidence="6">
    <location>
        <begin position="351"/>
        <end position="370"/>
    </location>
</feature>
<feature type="transmembrane region" description="Helical" evidence="6">
    <location>
        <begin position="12"/>
        <end position="37"/>
    </location>
</feature>
<evidence type="ECO:0000256" key="4">
    <source>
        <dbReference type="ARBA" id="ARBA00022989"/>
    </source>
</evidence>
<dbReference type="InterPro" id="IPR036259">
    <property type="entry name" value="MFS_trans_sf"/>
</dbReference>
<feature type="transmembrane region" description="Helical" evidence="6">
    <location>
        <begin position="200"/>
        <end position="223"/>
    </location>
</feature>
<proteinExistence type="predicted"/>
<organism evidence="8 9">
    <name type="scientific">Candidatus Seongchinamella marina</name>
    <dbReference type="NCBI Taxonomy" id="2518990"/>
    <lineage>
        <taxon>Bacteria</taxon>
        <taxon>Pseudomonadati</taxon>
        <taxon>Pseudomonadota</taxon>
        <taxon>Gammaproteobacteria</taxon>
        <taxon>Cellvibrionales</taxon>
        <taxon>Halieaceae</taxon>
        <taxon>Seongchinamella</taxon>
    </lineage>
</organism>
<dbReference type="EMBL" id="SHNP01000001">
    <property type="protein sequence ID" value="MCX2972056.1"/>
    <property type="molecule type" value="Genomic_DNA"/>
</dbReference>
<comment type="caution">
    <text evidence="8">The sequence shown here is derived from an EMBL/GenBank/DDBJ whole genome shotgun (WGS) entry which is preliminary data.</text>
</comment>
<evidence type="ECO:0000256" key="5">
    <source>
        <dbReference type="ARBA" id="ARBA00023136"/>
    </source>
</evidence>
<keyword evidence="3 6" id="KW-0812">Transmembrane</keyword>
<accession>A0ABT3SQ06</accession>
<protein>
    <submittedName>
        <fullName evidence="8">MFS transporter</fullName>
    </submittedName>
</protein>
<feature type="transmembrane region" description="Helical" evidence="6">
    <location>
        <begin position="293"/>
        <end position="316"/>
    </location>
</feature>
<dbReference type="SUPFAM" id="SSF103473">
    <property type="entry name" value="MFS general substrate transporter"/>
    <property type="match status" value="1"/>
</dbReference>
<dbReference type="InterPro" id="IPR050189">
    <property type="entry name" value="MFS_Efflux_Transporters"/>
</dbReference>
<dbReference type="InterPro" id="IPR020846">
    <property type="entry name" value="MFS_dom"/>
</dbReference>
<dbReference type="RefSeq" id="WP_279251122.1">
    <property type="nucleotide sequence ID" value="NZ_SHNP01000001.1"/>
</dbReference>
<dbReference type="Proteomes" id="UP001143307">
    <property type="component" value="Unassembled WGS sequence"/>
</dbReference>
<comment type="subcellular location">
    <subcellularLocation>
        <location evidence="1">Cell membrane</location>
        <topology evidence="1">Multi-pass membrane protein</topology>
    </subcellularLocation>
</comment>
<keyword evidence="2" id="KW-1003">Cell membrane</keyword>
<evidence type="ECO:0000256" key="1">
    <source>
        <dbReference type="ARBA" id="ARBA00004651"/>
    </source>
</evidence>
<dbReference type="Gene3D" id="1.20.1250.20">
    <property type="entry name" value="MFS general substrate transporter like domains"/>
    <property type="match status" value="2"/>
</dbReference>
<keyword evidence="5 6" id="KW-0472">Membrane</keyword>
<feature type="transmembrane region" description="Helical" evidence="6">
    <location>
        <begin position="76"/>
        <end position="96"/>
    </location>
</feature>
<keyword evidence="9" id="KW-1185">Reference proteome</keyword>
<feature type="domain" description="Major facilitator superfamily (MFS) profile" evidence="7">
    <location>
        <begin position="11"/>
        <end position="374"/>
    </location>
</feature>
<evidence type="ECO:0000259" key="7">
    <source>
        <dbReference type="PROSITE" id="PS50850"/>
    </source>
</evidence>
<name>A0ABT3SQ06_9GAMM</name>
<evidence type="ECO:0000256" key="3">
    <source>
        <dbReference type="ARBA" id="ARBA00022692"/>
    </source>
</evidence>
<reference evidence="8" key="1">
    <citation type="submission" date="2019-02" db="EMBL/GenBank/DDBJ databases">
        <authorList>
            <person name="Li S.-H."/>
        </authorList>
    </citation>
    <scope>NUCLEOTIDE SEQUENCE</scope>
    <source>
        <strain evidence="8">IMCC8485</strain>
    </source>
</reference>
<evidence type="ECO:0000313" key="8">
    <source>
        <dbReference type="EMBL" id="MCX2972056.1"/>
    </source>
</evidence>
<feature type="transmembrane region" description="Helical" evidence="6">
    <location>
        <begin position="102"/>
        <end position="126"/>
    </location>
</feature>
<evidence type="ECO:0000313" key="9">
    <source>
        <dbReference type="Proteomes" id="UP001143307"/>
    </source>
</evidence>
<gene>
    <name evidence="8" type="ORF">EYC87_00465</name>
</gene>
<dbReference type="PANTHER" id="PTHR43124:SF10">
    <property type="entry name" value="PURINE EFFLUX PUMP PBUE"/>
    <property type="match status" value="1"/>
</dbReference>
<evidence type="ECO:0000256" key="6">
    <source>
        <dbReference type="SAM" id="Phobius"/>
    </source>
</evidence>
<feature type="transmembrane region" description="Helical" evidence="6">
    <location>
        <begin position="239"/>
        <end position="259"/>
    </location>
</feature>
<feature type="transmembrane region" description="Helical" evidence="6">
    <location>
        <begin position="265"/>
        <end position="286"/>
    </location>
</feature>
<keyword evidence="4 6" id="KW-1133">Transmembrane helix</keyword>
<dbReference type="PROSITE" id="PS50850">
    <property type="entry name" value="MFS"/>
    <property type="match status" value="1"/>
</dbReference>
<feature type="transmembrane region" description="Helical" evidence="6">
    <location>
        <begin position="322"/>
        <end position="344"/>
    </location>
</feature>